<feature type="compositionally biased region" description="Basic and acidic residues" evidence="1">
    <location>
        <begin position="167"/>
        <end position="195"/>
    </location>
</feature>
<feature type="region of interest" description="Disordered" evidence="1">
    <location>
        <begin position="461"/>
        <end position="679"/>
    </location>
</feature>
<protein>
    <submittedName>
        <fullName evidence="2">Uncharacterized protein</fullName>
    </submittedName>
</protein>
<feature type="compositionally biased region" description="Basic and acidic residues" evidence="1">
    <location>
        <begin position="657"/>
        <end position="679"/>
    </location>
</feature>
<feature type="compositionally biased region" description="Basic and acidic residues" evidence="1">
    <location>
        <begin position="736"/>
        <end position="750"/>
    </location>
</feature>
<feature type="compositionally biased region" description="Polar residues" evidence="1">
    <location>
        <begin position="490"/>
        <end position="506"/>
    </location>
</feature>
<sequence length="887" mass="99439">MNQTTILTQKRHAHVYRNNLRDSLRQSLPVLSKHFLSTPKHTYSSLRAKDYRPLGSAIEEFPLPHLVKQTMFTDPAPKDERAPGLVLRVSVYPTMTSFRSLEGVSVEVRGTSKRFCEELFGTVDPRPELMNYIRSRLMSSPLTVMYALLNEQKRWINEWQEICLNSERQKHTKSLEDSSERLDNVMAEGEQRKQDEVEEEEDDPGEAGDDEMEEDEGSLNKADNKKNRGGKKSQRARLEKKLRKAKEEKDDAKLEERNRRPLRPSPPQSDAATLGPGVEFEDEGDWIVYSDKRTRPSRAPKAPVVDAASALKEELEEAAQEPVIKLAPAISNTDEQALLLRDFNVQDSNSNAPPDQSLEESPPSPVIRLPPSPVNREDDFQETPSSPMVRLPPSAANREDGSQETLSPPVIRPPHSAANREDGSQETFSSPVEQPSAFAASKEIYSGLDQEFAVVRLPSYAALSTPKKEDAGEWDEVSGTKDKSEVEQAETPSPSQSDTRDTQSQAPLPLFPGTRRDSPVQTSEASPKTDTASQIQEEEMSETLSAISNDEQLEVQKSISPTRSETRRDSPVQTPEASPKLDATLQIQEEDMSEMLSAFSNDEQVEVQQSMSPSQSGTLQHSPVQASEASSTTHVASQIQEEDMSKTLSPSNDDEQLDTRERIRESQEALTEELRQMHEEYEAKHFSKYYDAASHSSQSNRRASDPGPFSPHFRQTTPSDHRPAPLGLSSGLDDQETAKSVERESAKGEETSSPNPGQTLIPPLGDPQNILPSQSTPNPQNPPQNVYHQPYYQYPQPLQYDPAFAFHPTAHMGFYGQYPQQQMYDMPPHLALNQQHLFDPNQPAVLWPNYYGTYPAHEIPAQENTVQENPTQGNPTQGNPSYPHHWQ</sequence>
<name>A0ABR1L3S9_9PEZI</name>
<feature type="compositionally biased region" description="Polar residues" evidence="1">
    <location>
        <begin position="345"/>
        <end position="354"/>
    </location>
</feature>
<dbReference type="RefSeq" id="XP_066650269.1">
    <property type="nucleotide sequence ID" value="XM_066794173.1"/>
</dbReference>
<dbReference type="Proteomes" id="UP001360953">
    <property type="component" value="Unassembled WGS sequence"/>
</dbReference>
<feature type="compositionally biased region" description="Polar residues" evidence="1">
    <location>
        <begin position="865"/>
        <end position="880"/>
    </location>
</feature>
<feature type="compositionally biased region" description="Basic and acidic residues" evidence="1">
    <location>
        <begin position="245"/>
        <end position="259"/>
    </location>
</feature>
<dbReference type="GeneID" id="92027079"/>
<feature type="compositionally biased region" description="Pro residues" evidence="1">
    <location>
        <begin position="362"/>
        <end position="373"/>
    </location>
</feature>
<evidence type="ECO:0000313" key="2">
    <source>
        <dbReference type="EMBL" id="KAK7529903.1"/>
    </source>
</evidence>
<evidence type="ECO:0000313" key="3">
    <source>
        <dbReference type="Proteomes" id="UP001360953"/>
    </source>
</evidence>
<feature type="compositionally biased region" description="Polar residues" evidence="1">
    <location>
        <begin position="542"/>
        <end position="563"/>
    </location>
</feature>
<keyword evidence="3" id="KW-1185">Reference proteome</keyword>
<reference evidence="2 3" key="1">
    <citation type="submission" date="2024-04" db="EMBL/GenBank/DDBJ databases">
        <title>Phyllosticta paracitricarpa is synonymous to the EU quarantine fungus P. citricarpa based on phylogenomic analyses.</title>
        <authorList>
            <consortium name="Lawrence Berkeley National Laboratory"/>
            <person name="Van ingen-buijs V.A."/>
            <person name="Van westerhoven A.C."/>
            <person name="Haridas S."/>
            <person name="Skiadas P."/>
            <person name="Martin F."/>
            <person name="Groenewald J.Z."/>
            <person name="Crous P.W."/>
            <person name="Seidl M.F."/>
        </authorList>
    </citation>
    <scope>NUCLEOTIDE SEQUENCE [LARGE SCALE GENOMIC DNA]</scope>
    <source>
        <strain evidence="2 3">CPC 17464</strain>
    </source>
</reference>
<gene>
    <name evidence="2" type="ORF">J3D65DRAFT_161885</name>
</gene>
<accession>A0ABR1L3S9</accession>
<feature type="compositionally biased region" description="Acidic residues" evidence="1">
    <location>
        <begin position="196"/>
        <end position="217"/>
    </location>
</feature>
<organism evidence="2 3">
    <name type="scientific">Phyllosticta citribraziliensis</name>
    <dbReference type="NCBI Taxonomy" id="989973"/>
    <lineage>
        <taxon>Eukaryota</taxon>
        <taxon>Fungi</taxon>
        <taxon>Dikarya</taxon>
        <taxon>Ascomycota</taxon>
        <taxon>Pezizomycotina</taxon>
        <taxon>Dothideomycetes</taxon>
        <taxon>Dothideomycetes incertae sedis</taxon>
        <taxon>Botryosphaeriales</taxon>
        <taxon>Phyllostictaceae</taxon>
        <taxon>Phyllosticta</taxon>
    </lineage>
</organism>
<dbReference type="EMBL" id="JBBPEH010000015">
    <property type="protein sequence ID" value="KAK7529903.1"/>
    <property type="molecule type" value="Genomic_DNA"/>
</dbReference>
<feature type="region of interest" description="Disordered" evidence="1">
    <location>
        <begin position="691"/>
        <end position="790"/>
    </location>
</feature>
<comment type="caution">
    <text evidence="2">The sequence shown here is derived from an EMBL/GenBank/DDBJ whole genome shotgun (WGS) entry which is preliminary data.</text>
</comment>
<feature type="compositionally biased region" description="Basic residues" evidence="1">
    <location>
        <begin position="227"/>
        <end position="244"/>
    </location>
</feature>
<evidence type="ECO:0000256" key="1">
    <source>
        <dbReference type="SAM" id="MobiDB-lite"/>
    </source>
</evidence>
<feature type="region of interest" description="Disordered" evidence="1">
    <location>
        <begin position="338"/>
        <end position="435"/>
    </location>
</feature>
<feature type="region of interest" description="Disordered" evidence="1">
    <location>
        <begin position="167"/>
        <end position="284"/>
    </location>
</feature>
<feature type="compositionally biased region" description="Polar residues" evidence="1">
    <location>
        <begin position="598"/>
        <end position="639"/>
    </location>
</feature>
<feature type="compositionally biased region" description="Polar residues" evidence="1">
    <location>
        <begin position="519"/>
        <end position="535"/>
    </location>
</feature>
<proteinExistence type="predicted"/>
<feature type="region of interest" description="Disordered" evidence="1">
    <location>
        <begin position="865"/>
        <end position="887"/>
    </location>
</feature>